<proteinExistence type="predicted"/>
<reference evidence="1" key="1">
    <citation type="submission" date="2010-07" db="EMBL/GenBank/DDBJ databases">
        <authorList>
            <consortium name="CONSOLIDER consortium CSD2007-00005"/>
            <person name="Guazzaroni M.-E."/>
            <person name="Richter M."/>
            <person name="Garcia-Salamanca A."/>
            <person name="Yarza P."/>
            <person name="Ferrer M."/>
        </authorList>
    </citation>
    <scope>NUCLEOTIDE SEQUENCE</scope>
</reference>
<gene>
    <name evidence="1" type="ORF">LDC_0006</name>
</gene>
<reference evidence="1" key="2">
    <citation type="journal article" date="2011" name="Microb. Ecol.">
        <title>Taxonomic and Functional Metagenomic Profiling of the Microbial Community in the Anoxic Sediment of a Sub-saline Shallow Lake (Laguna de Carrizo, Central Spain).</title>
        <authorList>
            <person name="Ferrer M."/>
            <person name="Guazzaroni M.E."/>
            <person name="Richter M."/>
            <person name="Garcia-Salamanca A."/>
            <person name="Yarza P."/>
            <person name="Suarez-Suarez A."/>
            <person name="Solano J."/>
            <person name="Alcaide M."/>
            <person name="van Dillewijn P."/>
            <person name="Molina-Henares M.A."/>
            <person name="Lopez-Cortes N."/>
            <person name="Al-Ramahi Y."/>
            <person name="Guerrero C."/>
            <person name="Acosta A."/>
            <person name="de Eugenio L.I."/>
            <person name="Martinez V."/>
            <person name="Marques S."/>
            <person name="Rojo F."/>
            <person name="Santero E."/>
            <person name="Genilloud O."/>
            <person name="Perez-Perez J."/>
            <person name="Rossello-Mora R."/>
            <person name="Ramos J.L."/>
        </authorList>
    </citation>
    <scope>NUCLEOTIDE SEQUENCE</scope>
</reference>
<dbReference type="AlphaFoldDB" id="D9PES8"/>
<sequence>MEHMGYVRQNRNNLQVYIPDTLYKVFAFLDKNTLKETVVMAPFNIGTMIPAFTSNRVVVGHQMMTNKFSEKLSNVDNFYRQNNINEVDMILKKHNVSYVLVKKDDIGFSELMIKAGWKEKYGNEEYAVYGAMIDE</sequence>
<organism evidence="1">
    <name type="scientific">sediment metagenome</name>
    <dbReference type="NCBI Taxonomy" id="749907"/>
    <lineage>
        <taxon>unclassified sequences</taxon>
        <taxon>metagenomes</taxon>
        <taxon>ecological metagenomes</taxon>
    </lineage>
</organism>
<name>D9PES8_9ZZZZ</name>
<protein>
    <submittedName>
        <fullName evidence="1">Uncharacterized protein</fullName>
    </submittedName>
</protein>
<dbReference type="EMBL" id="ADZX01000001">
    <property type="protein sequence ID" value="EFK97937.1"/>
    <property type="molecule type" value="Genomic_DNA"/>
</dbReference>
<evidence type="ECO:0000313" key="1">
    <source>
        <dbReference type="EMBL" id="EFK97937.1"/>
    </source>
</evidence>
<dbReference type="Gene3D" id="3.40.50.12610">
    <property type="match status" value="1"/>
</dbReference>
<accession>D9PES8</accession>
<comment type="caution">
    <text evidence="1">The sequence shown here is derived from an EMBL/GenBank/DDBJ whole genome shotgun (WGS) entry which is preliminary data.</text>
</comment>